<dbReference type="SUPFAM" id="SSF63737">
    <property type="entry name" value="Leukotriene A4 hydrolase N-terminal domain"/>
    <property type="match status" value="1"/>
</dbReference>
<dbReference type="CDD" id="cd09603">
    <property type="entry name" value="M1_APN_like"/>
    <property type="match status" value="1"/>
</dbReference>
<feature type="transmembrane region" description="Helical" evidence="13">
    <location>
        <begin position="41"/>
        <end position="60"/>
    </location>
</feature>
<dbReference type="EMBL" id="QEOP01000001">
    <property type="protein sequence ID" value="PVZ95678.1"/>
    <property type="molecule type" value="Genomic_DNA"/>
</dbReference>
<reference evidence="15 16" key="1">
    <citation type="submission" date="2018-05" db="EMBL/GenBank/DDBJ databases">
        <title>Amnibacterium sp. M8JJ-5, whole genome shotgun sequence.</title>
        <authorList>
            <person name="Tuo L."/>
        </authorList>
    </citation>
    <scope>NUCLEOTIDE SEQUENCE [LARGE SCALE GENOMIC DNA]</scope>
    <source>
        <strain evidence="15 16">M8JJ-5</strain>
    </source>
</reference>
<dbReference type="InterPro" id="IPR050344">
    <property type="entry name" value="Peptidase_M1_aminopeptidases"/>
</dbReference>
<accession>A0A2V1HSX9</accession>
<evidence type="ECO:0000313" key="15">
    <source>
        <dbReference type="EMBL" id="PVZ95678.1"/>
    </source>
</evidence>
<evidence type="ECO:0000256" key="7">
    <source>
        <dbReference type="ARBA" id="ARBA00022723"/>
    </source>
</evidence>
<evidence type="ECO:0000256" key="10">
    <source>
        <dbReference type="ARBA" id="ARBA00023049"/>
    </source>
</evidence>
<keyword evidence="6" id="KW-0645">Protease</keyword>
<evidence type="ECO:0000259" key="14">
    <source>
        <dbReference type="Pfam" id="PF01433"/>
    </source>
</evidence>
<proteinExistence type="inferred from homology"/>
<dbReference type="PRINTS" id="PR00756">
    <property type="entry name" value="ALADIPTASE"/>
</dbReference>
<dbReference type="EC" id="3.4.11.2" evidence="4"/>
<dbReference type="InterPro" id="IPR014782">
    <property type="entry name" value="Peptidase_M1_dom"/>
</dbReference>
<evidence type="ECO:0000256" key="8">
    <source>
        <dbReference type="ARBA" id="ARBA00022801"/>
    </source>
</evidence>
<evidence type="ECO:0000256" key="5">
    <source>
        <dbReference type="ARBA" id="ARBA00015611"/>
    </source>
</evidence>
<evidence type="ECO:0000256" key="2">
    <source>
        <dbReference type="ARBA" id="ARBA00001947"/>
    </source>
</evidence>
<evidence type="ECO:0000256" key="4">
    <source>
        <dbReference type="ARBA" id="ARBA00012564"/>
    </source>
</evidence>
<dbReference type="OrthoDB" id="100605at2"/>
<dbReference type="GO" id="GO:0016285">
    <property type="term" value="F:alanyl aminopeptidase activity"/>
    <property type="evidence" value="ECO:0007669"/>
    <property type="project" value="UniProtKB-EC"/>
</dbReference>
<gene>
    <name evidence="15" type="ORF">DDQ50_04140</name>
</gene>
<evidence type="ECO:0000256" key="1">
    <source>
        <dbReference type="ARBA" id="ARBA00000098"/>
    </source>
</evidence>
<dbReference type="PANTHER" id="PTHR11533:SF297">
    <property type="entry name" value="AMINOPEPTIDASE N"/>
    <property type="match status" value="1"/>
</dbReference>
<dbReference type="SUPFAM" id="SSF55486">
    <property type="entry name" value="Metalloproteases ('zincins'), catalytic domain"/>
    <property type="match status" value="1"/>
</dbReference>
<comment type="similarity">
    <text evidence="3">Belongs to the peptidase M1 family.</text>
</comment>
<comment type="catalytic activity">
    <reaction evidence="1">
        <text>Release of an N-terminal amino acid, Xaa-|-Yaa- from a peptide, amide or arylamide. Xaa is preferably Ala, but may be most amino acids including Pro (slow action). When a terminal hydrophobic residue is followed by a prolyl residue, the two may be released as an intact Xaa-Pro dipeptide.</text>
        <dbReference type="EC" id="3.4.11.2"/>
    </reaction>
</comment>
<evidence type="ECO:0000256" key="3">
    <source>
        <dbReference type="ARBA" id="ARBA00010136"/>
    </source>
</evidence>
<dbReference type="Gene3D" id="2.60.40.1730">
    <property type="entry name" value="tricorn interacting facor f3 domain"/>
    <property type="match status" value="1"/>
</dbReference>
<evidence type="ECO:0000256" key="9">
    <source>
        <dbReference type="ARBA" id="ARBA00022833"/>
    </source>
</evidence>
<dbReference type="AlphaFoldDB" id="A0A2V1HSX9"/>
<dbReference type="GO" id="GO:0008270">
    <property type="term" value="F:zinc ion binding"/>
    <property type="evidence" value="ECO:0007669"/>
    <property type="project" value="InterPro"/>
</dbReference>
<comment type="cofactor">
    <cofactor evidence="2">
        <name>Zn(2+)</name>
        <dbReference type="ChEBI" id="CHEBI:29105"/>
    </cofactor>
</comment>
<keyword evidence="16" id="KW-1185">Reference proteome</keyword>
<dbReference type="Proteomes" id="UP000244893">
    <property type="component" value="Unassembled WGS sequence"/>
</dbReference>
<evidence type="ECO:0000256" key="11">
    <source>
        <dbReference type="ARBA" id="ARBA00029811"/>
    </source>
</evidence>
<dbReference type="InterPro" id="IPR027268">
    <property type="entry name" value="Peptidase_M4/M1_CTD_sf"/>
</dbReference>
<evidence type="ECO:0000256" key="6">
    <source>
        <dbReference type="ARBA" id="ARBA00022670"/>
    </source>
</evidence>
<feature type="transmembrane region" description="Helical" evidence="13">
    <location>
        <begin position="15"/>
        <end position="34"/>
    </location>
</feature>
<keyword evidence="13" id="KW-0812">Transmembrane</keyword>
<dbReference type="GO" id="GO:0006508">
    <property type="term" value="P:proteolysis"/>
    <property type="evidence" value="ECO:0007669"/>
    <property type="project" value="UniProtKB-KW"/>
</dbReference>
<dbReference type="InterPro" id="IPR001930">
    <property type="entry name" value="Peptidase_M1"/>
</dbReference>
<dbReference type="Pfam" id="PF01433">
    <property type="entry name" value="Peptidase_M1"/>
    <property type="match status" value="1"/>
</dbReference>
<evidence type="ECO:0000256" key="12">
    <source>
        <dbReference type="ARBA" id="ARBA00031533"/>
    </source>
</evidence>
<keyword evidence="13" id="KW-1133">Transmembrane helix</keyword>
<evidence type="ECO:0000256" key="13">
    <source>
        <dbReference type="SAM" id="Phobius"/>
    </source>
</evidence>
<dbReference type="PANTHER" id="PTHR11533">
    <property type="entry name" value="PROTEASE M1 ZINC METALLOPROTEASE"/>
    <property type="match status" value="1"/>
</dbReference>
<keyword evidence="8" id="KW-0378">Hydrolase</keyword>
<dbReference type="RefSeq" id="WP_116755413.1">
    <property type="nucleotide sequence ID" value="NZ_JBHUEX010000001.1"/>
</dbReference>
<keyword evidence="7" id="KW-0479">Metal-binding</keyword>
<keyword evidence="13" id="KW-0472">Membrane</keyword>
<dbReference type="Gene3D" id="1.10.390.10">
    <property type="entry name" value="Neutral Protease Domain 2"/>
    <property type="match status" value="1"/>
</dbReference>
<sequence length="555" mass="57971">MDPCILPSTGFDPSLLLGLTAVAILGGGLSVWAARRRSKRSGVALAVPFLVLLLLAGSQVTPPAASAAVACPPAPAGAPATGGGTTAPVTFEPGSAGIGDPYYPLDGNGGYDVQNYDLDLAYDPATDVLAGTATIDLVATQNLSAFNLDFDTRDAAGADSIVIGDVRVDGASTAFSLASTQISLVTAQPVGDGSPDAVAEPPRTELTVMPATGILSGTELSVEVDYAGVPITIDDAFGLGGVLHTPDGMVPVGQPRAAAVWFPSNDHPADKATLTMSMTVPIGLDVIGNGVLASTVDNGPTSTWTYVMDRPMATYLATAVVGDYDVQTTTVDGVTYRDAVAQSLYSQGTLGADARTALDLNPDVIAYLSSIYGPYPFTESGGIAVDLPDLGYALENQTRPIYGFIDEPTVVHELAHQWYGDDVAIERWSDIWLNEAFATYSEWLWSEDHGGDTAQQIFDDTYSLDASDPFWSVEVADPGAPRLFDNATYYRGAMTLHALRLEVGDPVFFGILRGWAADNAGGNVSTAQFEAYASAAAGTDLSGFFDTWIHSSVKP</sequence>
<keyword evidence="10" id="KW-0482">Metalloprotease</keyword>
<protein>
    <recommendedName>
        <fullName evidence="5">Aminopeptidase N</fullName>
        <ecNumber evidence="4">3.4.11.2</ecNumber>
    </recommendedName>
    <alternativeName>
        <fullName evidence="11">Alanine aminopeptidase</fullName>
    </alternativeName>
    <alternativeName>
        <fullName evidence="12">Lysyl aminopeptidase</fullName>
    </alternativeName>
</protein>
<keyword evidence="9" id="KW-0862">Zinc</keyword>
<comment type="caution">
    <text evidence="15">The sequence shown here is derived from an EMBL/GenBank/DDBJ whole genome shotgun (WGS) entry which is preliminary data.</text>
</comment>
<organism evidence="15 16">
    <name type="scientific">Amnibacterium flavum</name>
    <dbReference type="NCBI Taxonomy" id="2173173"/>
    <lineage>
        <taxon>Bacteria</taxon>
        <taxon>Bacillati</taxon>
        <taxon>Actinomycetota</taxon>
        <taxon>Actinomycetes</taxon>
        <taxon>Micrococcales</taxon>
        <taxon>Microbacteriaceae</taxon>
        <taxon>Amnibacterium</taxon>
    </lineage>
</organism>
<feature type="domain" description="Peptidase M1 membrane alanine aminopeptidase" evidence="14">
    <location>
        <begin position="409"/>
        <end position="548"/>
    </location>
</feature>
<evidence type="ECO:0000313" key="16">
    <source>
        <dbReference type="Proteomes" id="UP000244893"/>
    </source>
</evidence>
<name>A0A2V1HSX9_9MICO</name>
<dbReference type="InterPro" id="IPR042097">
    <property type="entry name" value="Aminopeptidase_N-like_N_sf"/>
</dbReference>
<dbReference type="GO" id="GO:0008237">
    <property type="term" value="F:metallopeptidase activity"/>
    <property type="evidence" value="ECO:0007669"/>
    <property type="project" value="UniProtKB-KW"/>
</dbReference>